<evidence type="ECO:0000256" key="6">
    <source>
        <dbReference type="ARBA" id="ARBA00022888"/>
    </source>
</evidence>
<dbReference type="Proteomes" id="UP001165287">
    <property type="component" value="Unassembled WGS sequence"/>
</dbReference>
<proteinExistence type="inferred from homology"/>
<name>A0ABS7UNS4_9BACI</name>
<dbReference type="InterPro" id="IPR006426">
    <property type="entry name" value="Asn_synth_AEB"/>
</dbReference>
<sequence>MSAIVGVYHLNDEPIDIEQGRNVMKALQKFPADEVRTWHKENVFLGCHAQWITPESVGEQLPFYDYEKQLAITADAIIDNRHELFEKLQVDFSQRKDTPDSMLILLAYEKWGEEAPKYLEGDFAFMIWDERQRQFFGARDFSGTRTLYFYKNEQKFAFSTLIEPLFSLPYIDKTLNEQWLAEFIAIPVTTDSVSINETVYKNIKQIPPSHTMKVANGRVEFSRYSNLIAGEKLKLKSNLEYEEAFHEVFQKAVTARMRTRKQVGAHLSGGLDSGSVVSFAAKSLQDRNKEIQTYSYVPVDDFVDWTHRYRVANERPLIESTVNYVGNISNQYLSFPEMSPFSEIDNWIETMEMPYKFFENAFWLKGIYEQADQDGVGILLNGQRGNWTISWGHPLDYYAILLKRLNFLRLYREVNLYSKNIGVKKSRTMKFVSKKAFPAISRLFTPKEQYHFPEWINPEFARRTNVFERLEEHGIDIIGASVTDVYQIRKNQFNRLHFWGLNGTIGTKLSLRHSLWERDPTNDINVIQFCLSVPEDQYVQNGIDRALIRRSTKNLLPDNIRLNQRSRGIQGADGVHRMKYSWQPFIEECQRLSTDDIISDFIDVNVIKDSIEKIKNQPKSEYVFDFEFRILMRSLILYRFLKKIEGR</sequence>
<dbReference type="PROSITE" id="PS51278">
    <property type="entry name" value="GATASE_TYPE_2"/>
    <property type="match status" value="1"/>
</dbReference>
<dbReference type="EC" id="6.3.5.4" evidence="3"/>
<dbReference type="InterPro" id="IPR033738">
    <property type="entry name" value="AsnB_N"/>
</dbReference>
<feature type="domain" description="Glutamine amidotransferase type-2" evidence="9">
    <location>
        <begin position="2"/>
        <end position="217"/>
    </location>
</feature>
<dbReference type="InterPro" id="IPR001962">
    <property type="entry name" value="Asn_synthase"/>
</dbReference>
<dbReference type="PANTHER" id="PTHR43284">
    <property type="entry name" value="ASPARAGINE SYNTHETASE (GLUTAMINE-HYDROLYZING)"/>
    <property type="match status" value="1"/>
</dbReference>
<dbReference type="PANTHER" id="PTHR43284:SF1">
    <property type="entry name" value="ASPARAGINE SYNTHETASE"/>
    <property type="match status" value="1"/>
</dbReference>
<evidence type="ECO:0000256" key="1">
    <source>
        <dbReference type="ARBA" id="ARBA00005187"/>
    </source>
</evidence>
<keyword evidence="11" id="KW-1185">Reference proteome</keyword>
<dbReference type="Pfam" id="PF13537">
    <property type="entry name" value="GATase_7"/>
    <property type="match status" value="1"/>
</dbReference>
<dbReference type="InterPro" id="IPR017932">
    <property type="entry name" value="GATase_2_dom"/>
</dbReference>
<keyword evidence="6" id="KW-0061">Asparagine biosynthesis</keyword>
<evidence type="ECO:0000256" key="8">
    <source>
        <dbReference type="ARBA" id="ARBA00048741"/>
    </source>
</evidence>
<gene>
    <name evidence="10" type="ORF">K9V48_05420</name>
</gene>
<keyword evidence="5" id="KW-0067">ATP-binding</keyword>
<dbReference type="SUPFAM" id="SSF52402">
    <property type="entry name" value="Adenine nucleotide alpha hydrolases-like"/>
    <property type="match status" value="1"/>
</dbReference>
<dbReference type="EMBL" id="JAIQUM010000008">
    <property type="protein sequence ID" value="MBZ5749687.1"/>
    <property type="molecule type" value="Genomic_DNA"/>
</dbReference>
<dbReference type="Gene3D" id="3.60.20.10">
    <property type="entry name" value="Glutamine Phosphoribosylpyrophosphate, subunit 1, domain 1"/>
    <property type="match status" value="1"/>
</dbReference>
<protein>
    <recommendedName>
        <fullName evidence="3">asparagine synthase (glutamine-hydrolyzing)</fullName>
        <ecNumber evidence="3">6.3.5.4</ecNumber>
    </recommendedName>
</protein>
<evidence type="ECO:0000256" key="4">
    <source>
        <dbReference type="ARBA" id="ARBA00022741"/>
    </source>
</evidence>
<evidence type="ECO:0000256" key="2">
    <source>
        <dbReference type="ARBA" id="ARBA00005752"/>
    </source>
</evidence>
<organism evidence="10 11">
    <name type="scientific">Metabacillus rhizolycopersici</name>
    <dbReference type="NCBI Taxonomy" id="2875709"/>
    <lineage>
        <taxon>Bacteria</taxon>
        <taxon>Bacillati</taxon>
        <taxon>Bacillota</taxon>
        <taxon>Bacilli</taxon>
        <taxon>Bacillales</taxon>
        <taxon>Bacillaceae</taxon>
        <taxon>Metabacillus</taxon>
    </lineage>
</organism>
<dbReference type="RefSeq" id="WP_224137562.1">
    <property type="nucleotide sequence ID" value="NZ_JAIQUM010000008.1"/>
</dbReference>
<evidence type="ECO:0000313" key="10">
    <source>
        <dbReference type="EMBL" id="MBZ5749687.1"/>
    </source>
</evidence>
<comment type="caution">
    <text evidence="10">The sequence shown here is derived from an EMBL/GenBank/DDBJ whole genome shotgun (WGS) entry which is preliminary data.</text>
</comment>
<keyword evidence="7" id="KW-0315">Glutamine amidotransferase</keyword>
<comment type="similarity">
    <text evidence="2">Belongs to the asparagine synthetase family.</text>
</comment>
<dbReference type="InterPro" id="IPR014729">
    <property type="entry name" value="Rossmann-like_a/b/a_fold"/>
</dbReference>
<reference evidence="10" key="1">
    <citation type="submission" date="2024-05" db="EMBL/GenBank/DDBJ databases">
        <title>Metabacillus sp. nov., isolated from the rhizosphere soil of tomato plants.</title>
        <authorList>
            <person name="Ma R."/>
        </authorList>
    </citation>
    <scope>NUCLEOTIDE SEQUENCE</scope>
    <source>
        <strain evidence="10">DBTR6</strain>
    </source>
</reference>
<accession>A0ABS7UNS4</accession>
<keyword evidence="4" id="KW-0547">Nucleotide-binding</keyword>
<evidence type="ECO:0000256" key="7">
    <source>
        <dbReference type="ARBA" id="ARBA00022962"/>
    </source>
</evidence>
<comment type="catalytic activity">
    <reaction evidence="8">
        <text>L-aspartate + L-glutamine + ATP + H2O = L-asparagine + L-glutamate + AMP + diphosphate + H(+)</text>
        <dbReference type="Rhea" id="RHEA:12228"/>
        <dbReference type="ChEBI" id="CHEBI:15377"/>
        <dbReference type="ChEBI" id="CHEBI:15378"/>
        <dbReference type="ChEBI" id="CHEBI:29985"/>
        <dbReference type="ChEBI" id="CHEBI:29991"/>
        <dbReference type="ChEBI" id="CHEBI:30616"/>
        <dbReference type="ChEBI" id="CHEBI:33019"/>
        <dbReference type="ChEBI" id="CHEBI:58048"/>
        <dbReference type="ChEBI" id="CHEBI:58359"/>
        <dbReference type="ChEBI" id="CHEBI:456215"/>
        <dbReference type="EC" id="6.3.5.4"/>
    </reaction>
</comment>
<evidence type="ECO:0000259" key="9">
    <source>
        <dbReference type="PROSITE" id="PS51278"/>
    </source>
</evidence>
<comment type="pathway">
    <text evidence="1">Amino-acid biosynthesis; L-asparagine biosynthesis; L-asparagine from L-aspartate (L-Gln route): step 1/1.</text>
</comment>
<dbReference type="CDD" id="cd00712">
    <property type="entry name" value="AsnB"/>
    <property type="match status" value="1"/>
</dbReference>
<dbReference type="InterPro" id="IPR051786">
    <property type="entry name" value="ASN_synthetase/amidase"/>
</dbReference>
<keyword evidence="6" id="KW-0028">Amino-acid biosynthesis</keyword>
<evidence type="ECO:0000313" key="11">
    <source>
        <dbReference type="Proteomes" id="UP001165287"/>
    </source>
</evidence>
<dbReference type="Pfam" id="PF00733">
    <property type="entry name" value="Asn_synthase"/>
    <property type="match status" value="1"/>
</dbReference>
<dbReference type="InterPro" id="IPR029055">
    <property type="entry name" value="Ntn_hydrolases_N"/>
</dbReference>
<evidence type="ECO:0000256" key="3">
    <source>
        <dbReference type="ARBA" id="ARBA00012737"/>
    </source>
</evidence>
<dbReference type="SUPFAM" id="SSF56235">
    <property type="entry name" value="N-terminal nucleophile aminohydrolases (Ntn hydrolases)"/>
    <property type="match status" value="1"/>
</dbReference>
<dbReference type="Gene3D" id="3.40.50.620">
    <property type="entry name" value="HUPs"/>
    <property type="match status" value="2"/>
</dbReference>
<dbReference type="PIRSF" id="PIRSF001589">
    <property type="entry name" value="Asn_synthetase_glu-h"/>
    <property type="match status" value="1"/>
</dbReference>
<evidence type="ECO:0000256" key="5">
    <source>
        <dbReference type="ARBA" id="ARBA00022840"/>
    </source>
</evidence>